<comment type="caution">
    <text evidence="2">The sequence shown here is derived from an EMBL/GenBank/DDBJ whole genome shotgun (WGS) entry which is preliminary data.</text>
</comment>
<dbReference type="AlphaFoldDB" id="A0AAE1CLP9"/>
<dbReference type="EMBL" id="JAWDGP010007625">
    <property type="protein sequence ID" value="KAK3710999.1"/>
    <property type="molecule type" value="Genomic_DNA"/>
</dbReference>
<reference evidence="2" key="1">
    <citation type="journal article" date="2023" name="G3 (Bethesda)">
        <title>A reference genome for the long-term kleptoplast-retaining sea slug Elysia crispata morphotype clarki.</title>
        <authorList>
            <person name="Eastman K.E."/>
            <person name="Pendleton A.L."/>
            <person name="Shaikh M.A."/>
            <person name="Suttiyut T."/>
            <person name="Ogas R."/>
            <person name="Tomko P."/>
            <person name="Gavelis G."/>
            <person name="Widhalm J.R."/>
            <person name="Wisecaver J.H."/>
        </authorList>
    </citation>
    <scope>NUCLEOTIDE SEQUENCE</scope>
    <source>
        <strain evidence="2">ECLA1</strain>
    </source>
</reference>
<sequence>MTLRASFIITFEKLAVIKTTMAGKLGITNLDLHDDSNTRSGKLVTNALFNPDVIIAETLFCVIVRLVYMYMFL</sequence>
<gene>
    <name evidence="2" type="ORF">RRG08_009589</name>
</gene>
<dbReference type="Proteomes" id="UP001283361">
    <property type="component" value="Unassembled WGS sequence"/>
</dbReference>
<evidence type="ECO:0000313" key="2">
    <source>
        <dbReference type="EMBL" id="KAK3710999.1"/>
    </source>
</evidence>
<keyword evidence="1" id="KW-1133">Transmembrane helix</keyword>
<keyword evidence="1" id="KW-0472">Membrane</keyword>
<feature type="transmembrane region" description="Helical" evidence="1">
    <location>
        <begin position="53"/>
        <end position="72"/>
    </location>
</feature>
<evidence type="ECO:0000256" key="1">
    <source>
        <dbReference type="SAM" id="Phobius"/>
    </source>
</evidence>
<protein>
    <submittedName>
        <fullName evidence="2">Uncharacterized protein</fullName>
    </submittedName>
</protein>
<organism evidence="2 3">
    <name type="scientific">Elysia crispata</name>
    <name type="common">lettuce slug</name>
    <dbReference type="NCBI Taxonomy" id="231223"/>
    <lineage>
        <taxon>Eukaryota</taxon>
        <taxon>Metazoa</taxon>
        <taxon>Spiralia</taxon>
        <taxon>Lophotrochozoa</taxon>
        <taxon>Mollusca</taxon>
        <taxon>Gastropoda</taxon>
        <taxon>Heterobranchia</taxon>
        <taxon>Euthyneura</taxon>
        <taxon>Panpulmonata</taxon>
        <taxon>Sacoglossa</taxon>
        <taxon>Placobranchoidea</taxon>
        <taxon>Plakobranchidae</taxon>
        <taxon>Elysia</taxon>
    </lineage>
</organism>
<accession>A0AAE1CLP9</accession>
<keyword evidence="1" id="KW-0812">Transmembrane</keyword>
<keyword evidence="3" id="KW-1185">Reference proteome</keyword>
<name>A0AAE1CLP9_9GAST</name>
<proteinExistence type="predicted"/>
<evidence type="ECO:0000313" key="3">
    <source>
        <dbReference type="Proteomes" id="UP001283361"/>
    </source>
</evidence>